<dbReference type="InterPro" id="IPR005467">
    <property type="entry name" value="His_kinase_dom"/>
</dbReference>
<evidence type="ECO:0000256" key="6">
    <source>
        <dbReference type="ARBA" id="ARBA00022777"/>
    </source>
</evidence>
<dbReference type="InterPro" id="IPR036890">
    <property type="entry name" value="HATPase_C_sf"/>
</dbReference>
<keyword evidence="12" id="KW-1185">Reference proteome</keyword>
<protein>
    <recommendedName>
        <fullName evidence="3">histidine kinase</fullName>
        <ecNumber evidence="3">2.7.13.3</ecNumber>
    </recommendedName>
</protein>
<dbReference type="SUPFAM" id="SSF47384">
    <property type="entry name" value="Homodimeric domain of signal transducing histidine kinase"/>
    <property type="match status" value="1"/>
</dbReference>
<dbReference type="SUPFAM" id="SSF55874">
    <property type="entry name" value="ATPase domain of HSP90 chaperone/DNA topoisomerase II/histidine kinase"/>
    <property type="match status" value="1"/>
</dbReference>
<dbReference type="InterPro" id="IPR047994">
    <property type="entry name" value="ArsS-like"/>
</dbReference>
<feature type="domain" description="Histidine kinase" evidence="9">
    <location>
        <begin position="215"/>
        <end position="415"/>
    </location>
</feature>
<comment type="catalytic activity">
    <reaction evidence="1">
        <text>ATP + protein L-histidine = ADP + protein N-phospho-L-histidine.</text>
        <dbReference type="EC" id="2.7.13.3"/>
    </reaction>
</comment>
<dbReference type="KEGG" id="sba:Sulba_0626"/>
<dbReference type="Gene3D" id="6.10.340.10">
    <property type="match status" value="1"/>
</dbReference>
<keyword evidence="4" id="KW-0597">Phosphoprotein</keyword>
<dbReference type="Proteomes" id="UP000006176">
    <property type="component" value="Chromosome"/>
</dbReference>
<dbReference type="PATRIC" id="fig|760154.4.peg.623"/>
<feature type="transmembrane region" description="Helical" evidence="8">
    <location>
        <begin position="136"/>
        <end position="155"/>
    </location>
</feature>
<dbReference type="STRING" id="760154.Sulba_0626"/>
<accession>I3XVG0</accession>
<dbReference type="EMBL" id="CP003333">
    <property type="protein sequence ID" value="AFL67934.1"/>
    <property type="molecule type" value="Genomic_DNA"/>
</dbReference>
<dbReference type="PANTHER" id="PTHR45528">
    <property type="entry name" value="SENSOR HISTIDINE KINASE CPXA"/>
    <property type="match status" value="1"/>
</dbReference>
<evidence type="ECO:0000256" key="4">
    <source>
        <dbReference type="ARBA" id="ARBA00022553"/>
    </source>
</evidence>
<keyword evidence="8" id="KW-1133">Transmembrane helix</keyword>
<feature type="transmembrane region" description="Helical" evidence="8">
    <location>
        <begin position="378"/>
        <end position="399"/>
    </location>
</feature>
<comment type="subcellular location">
    <subcellularLocation>
        <location evidence="2">Membrane</location>
        <topology evidence="2">Multi-pass membrane protein</topology>
    </subcellularLocation>
</comment>
<dbReference type="PROSITE" id="PS50885">
    <property type="entry name" value="HAMP"/>
    <property type="match status" value="1"/>
</dbReference>
<evidence type="ECO:0000256" key="8">
    <source>
        <dbReference type="SAM" id="Phobius"/>
    </source>
</evidence>
<keyword evidence="8" id="KW-0812">Transmembrane</keyword>
<dbReference type="AlphaFoldDB" id="I3XVG0"/>
<feature type="transmembrane region" description="Helical" evidence="8">
    <location>
        <begin position="12"/>
        <end position="29"/>
    </location>
</feature>
<dbReference type="SMART" id="SM00387">
    <property type="entry name" value="HATPase_c"/>
    <property type="match status" value="1"/>
</dbReference>
<proteinExistence type="predicted"/>
<dbReference type="GO" id="GO:0000155">
    <property type="term" value="F:phosphorelay sensor kinase activity"/>
    <property type="evidence" value="ECO:0007669"/>
    <property type="project" value="InterPro"/>
</dbReference>
<keyword evidence="7 8" id="KW-0472">Membrane</keyword>
<dbReference type="Pfam" id="PF02518">
    <property type="entry name" value="HATPase_c"/>
    <property type="match status" value="1"/>
</dbReference>
<dbReference type="SMART" id="SM00304">
    <property type="entry name" value="HAMP"/>
    <property type="match status" value="1"/>
</dbReference>
<gene>
    <name evidence="11" type="ordered locus">Sulba_0626</name>
</gene>
<dbReference type="SUPFAM" id="SSF158472">
    <property type="entry name" value="HAMP domain-like"/>
    <property type="match status" value="1"/>
</dbReference>
<dbReference type="EC" id="2.7.13.3" evidence="3"/>
<reference evidence="11 12" key="1">
    <citation type="submission" date="2012-06" db="EMBL/GenBank/DDBJ databases">
        <title>Complete sequence of Sulfurospirillum barnesii SES-3.</title>
        <authorList>
            <consortium name="US DOE Joint Genome Institute"/>
            <person name="Lucas S."/>
            <person name="Han J."/>
            <person name="Lapidus A."/>
            <person name="Cheng J.-F."/>
            <person name="Goodwin L."/>
            <person name="Pitluck S."/>
            <person name="Peters L."/>
            <person name="Ovchinnikova G."/>
            <person name="Lu M."/>
            <person name="Detter J.C."/>
            <person name="Han C."/>
            <person name="Tapia R."/>
            <person name="Land M."/>
            <person name="Hauser L."/>
            <person name="Kyrpides N."/>
            <person name="Ivanova N."/>
            <person name="Pagani I."/>
            <person name="Stolz J."/>
            <person name="Arkin A."/>
            <person name="Dehal P."/>
            <person name="Oremland R."/>
            <person name="Saltikov C."/>
            <person name="Basu P."/>
            <person name="Hollibaugh J."/>
            <person name="Newman D."/>
            <person name="Stolyar S."/>
            <person name="Hazen T."/>
            <person name="Woyke T."/>
        </authorList>
    </citation>
    <scope>NUCLEOTIDE SEQUENCE [LARGE SCALE GENOMIC DNA]</scope>
    <source>
        <strain evidence="12">ATCC 700032 / DSM 10660 / SES-3</strain>
    </source>
</reference>
<dbReference type="CDD" id="cd06225">
    <property type="entry name" value="HAMP"/>
    <property type="match status" value="1"/>
</dbReference>
<dbReference type="InterPro" id="IPR036097">
    <property type="entry name" value="HisK_dim/P_sf"/>
</dbReference>
<name>I3XVG0_SULBS</name>
<keyword evidence="6 11" id="KW-0418">Kinase</keyword>
<evidence type="ECO:0000256" key="1">
    <source>
        <dbReference type="ARBA" id="ARBA00000085"/>
    </source>
</evidence>
<keyword evidence="5" id="KW-0808">Transferase</keyword>
<dbReference type="PROSITE" id="PS50109">
    <property type="entry name" value="HIS_KIN"/>
    <property type="match status" value="1"/>
</dbReference>
<dbReference type="InterPro" id="IPR050398">
    <property type="entry name" value="HssS/ArlS-like"/>
</dbReference>
<organism evidence="11 12">
    <name type="scientific">Sulfurospirillum barnesii (strain ATCC 700032 / DSM 10660 / SES-3)</name>
    <dbReference type="NCBI Taxonomy" id="760154"/>
    <lineage>
        <taxon>Bacteria</taxon>
        <taxon>Pseudomonadati</taxon>
        <taxon>Campylobacterota</taxon>
        <taxon>Epsilonproteobacteria</taxon>
        <taxon>Campylobacterales</taxon>
        <taxon>Sulfurospirillaceae</taxon>
        <taxon>Sulfurospirillum</taxon>
    </lineage>
</organism>
<dbReference type="HOGENOM" id="CLU_051843_0_0_7"/>
<dbReference type="PANTHER" id="PTHR45528:SF12">
    <property type="entry name" value="SENSOR HISTIDINE KINASE ARSS"/>
    <property type="match status" value="1"/>
</dbReference>
<dbReference type="eggNOG" id="COG0642">
    <property type="taxonomic scope" value="Bacteria"/>
</dbReference>
<dbReference type="Gene3D" id="3.30.565.10">
    <property type="entry name" value="Histidine kinase-like ATPase, C-terminal domain"/>
    <property type="match status" value="1"/>
</dbReference>
<dbReference type="InterPro" id="IPR003594">
    <property type="entry name" value="HATPase_dom"/>
</dbReference>
<evidence type="ECO:0000313" key="12">
    <source>
        <dbReference type="Proteomes" id="UP000006176"/>
    </source>
</evidence>
<evidence type="ECO:0000256" key="3">
    <source>
        <dbReference type="ARBA" id="ARBA00012438"/>
    </source>
</evidence>
<evidence type="ECO:0000313" key="11">
    <source>
        <dbReference type="EMBL" id="AFL67934.1"/>
    </source>
</evidence>
<evidence type="ECO:0000259" key="10">
    <source>
        <dbReference type="PROSITE" id="PS50885"/>
    </source>
</evidence>
<feature type="domain" description="HAMP" evidence="10">
    <location>
        <begin position="155"/>
        <end position="207"/>
    </location>
</feature>
<dbReference type="GO" id="GO:0016020">
    <property type="term" value="C:membrane"/>
    <property type="evidence" value="ECO:0007669"/>
    <property type="project" value="UniProtKB-SubCell"/>
</dbReference>
<dbReference type="NCBIfam" id="NF038389">
    <property type="entry name" value="ArsS_fam_HK"/>
    <property type="match status" value="1"/>
</dbReference>
<evidence type="ECO:0000256" key="2">
    <source>
        <dbReference type="ARBA" id="ARBA00004141"/>
    </source>
</evidence>
<evidence type="ECO:0000259" key="9">
    <source>
        <dbReference type="PROSITE" id="PS50109"/>
    </source>
</evidence>
<dbReference type="Pfam" id="PF00672">
    <property type="entry name" value="HAMP"/>
    <property type="match status" value="1"/>
</dbReference>
<dbReference type="RefSeq" id="WP_014768814.1">
    <property type="nucleotide sequence ID" value="NC_018002.1"/>
</dbReference>
<dbReference type="OrthoDB" id="9812241at2"/>
<dbReference type="InterPro" id="IPR003660">
    <property type="entry name" value="HAMP_dom"/>
</dbReference>
<evidence type="ECO:0000256" key="7">
    <source>
        <dbReference type="ARBA" id="ARBA00023136"/>
    </source>
</evidence>
<evidence type="ECO:0000256" key="5">
    <source>
        <dbReference type="ARBA" id="ARBA00022679"/>
    </source>
</evidence>
<sequence length="415" mass="47295">MIKNSILNKISAIFALSLFLLVMFFALLLEHQGERNLENMKQRQLQSVNYLLVMYRNNVQPGDIEEYFNNFGLKKVSSKHLRDSVLERGVVIFQKLSPISRFSSIVYNDRYYLFIDNFESSVLLESQENKNFNESLWVVFVISLSLLVYMYVSIYKSISPLKSLSSKIRKFAGGDLDIECKSNSSDEIGEVANEFDKAAKKIRDLIHSRQLFLRTLMHELKTPIGKGRIVSEMLEDATAKKRLINVFARLDLLIAEFSKVEQLSARHYDLHVKEYTLLHVLEHAIDLLMLDEKKQDEQIKMVGDFDVTISVDFDLMALAIKNLMDNAIKHSVKKEVILKNEGEKLIVANQGEPLQMAIEEYFEPFVSGSKACGSGLGLGLYIVSNIMALHGLAVGYAYVDGYHEFSLDFSKGKSV</sequence>